<dbReference type="InterPro" id="IPR012337">
    <property type="entry name" value="RNaseH-like_sf"/>
</dbReference>
<evidence type="ECO:0000259" key="1">
    <source>
        <dbReference type="PROSITE" id="PS50994"/>
    </source>
</evidence>
<dbReference type="InterPro" id="IPR036397">
    <property type="entry name" value="RNaseH_sf"/>
</dbReference>
<dbReference type="OrthoDB" id="1936587at2759"/>
<dbReference type="Gene3D" id="3.30.420.10">
    <property type="entry name" value="Ribonuclease H-like superfamily/Ribonuclease H"/>
    <property type="match status" value="1"/>
</dbReference>
<dbReference type="GO" id="GO:0003676">
    <property type="term" value="F:nucleic acid binding"/>
    <property type="evidence" value="ECO:0007669"/>
    <property type="project" value="InterPro"/>
</dbReference>
<gene>
    <name evidence="2" type="ORF">E6C27_scaffold1302G00050</name>
</gene>
<feature type="domain" description="Integrase catalytic" evidence="1">
    <location>
        <begin position="259"/>
        <end position="417"/>
    </location>
</feature>
<dbReference type="GO" id="GO:0015074">
    <property type="term" value="P:DNA integration"/>
    <property type="evidence" value="ECO:0007669"/>
    <property type="project" value="InterPro"/>
</dbReference>
<dbReference type="Gene3D" id="3.10.10.10">
    <property type="entry name" value="HIV Type 1 Reverse Transcriptase, subunit A, domain 1"/>
    <property type="match status" value="1"/>
</dbReference>
<dbReference type="InterPro" id="IPR053134">
    <property type="entry name" value="RNA-dir_DNA_polymerase"/>
</dbReference>
<dbReference type="InterPro" id="IPR043502">
    <property type="entry name" value="DNA/RNA_pol_sf"/>
</dbReference>
<dbReference type="Proteomes" id="UP000321393">
    <property type="component" value="Unassembled WGS sequence"/>
</dbReference>
<reference evidence="2 3" key="1">
    <citation type="submission" date="2019-08" db="EMBL/GenBank/DDBJ databases">
        <title>Draft genome sequences of two oriental melons (Cucumis melo L. var makuwa).</title>
        <authorList>
            <person name="Kwon S.-Y."/>
        </authorList>
    </citation>
    <scope>NUCLEOTIDE SEQUENCE [LARGE SCALE GENOMIC DNA]</scope>
    <source>
        <strain evidence="3">cv. SW 3</strain>
        <tissue evidence="2">Leaf</tissue>
    </source>
</reference>
<protein>
    <submittedName>
        <fullName evidence="2">Pol polyprotein</fullName>
    </submittedName>
</protein>
<evidence type="ECO:0000313" key="3">
    <source>
        <dbReference type="Proteomes" id="UP000321393"/>
    </source>
</evidence>
<proteinExistence type="predicted"/>
<dbReference type="PANTHER" id="PTHR24559:SF457">
    <property type="entry name" value="RNA-DIRECTED DNA POLYMERASE HOMOLOG"/>
    <property type="match status" value="1"/>
</dbReference>
<dbReference type="AlphaFoldDB" id="A0A5A7TF34"/>
<dbReference type="SUPFAM" id="SSF53098">
    <property type="entry name" value="Ribonuclease H-like"/>
    <property type="match status" value="1"/>
</dbReference>
<dbReference type="PANTHER" id="PTHR24559">
    <property type="entry name" value="TRANSPOSON TY3-I GAG-POL POLYPROTEIN"/>
    <property type="match status" value="1"/>
</dbReference>
<evidence type="ECO:0000313" key="2">
    <source>
        <dbReference type="EMBL" id="KAA0040157.1"/>
    </source>
</evidence>
<organism evidence="2 3">
    <name type="scientific">Cucumis melo var. makuwa</name>
    <name type="common">Oriental melon</name>
    <dbReference type="NCBI Taxonomy" id="1194695"/>
    <lineage>
        <taxon>Eukaryota</taxon>
        <taxon>Viridiplantae</taxon>
        <taxon>Streptophyta</taxon>
        <taxon>Embryophyta</taxon>
        <taxon>Tracheophyta</taxon>
        <taxon>Spermatophyta</taxon>
        <taxon>Magnoliopsida</taxon>
        <taxon>eudicotyledons</taxon>
        <taxon>Gunneridae</taxon>
        <taxon>Pentapetalae</taxon>
        <taxon>rosids</taxon>
        <taxon>fabids</taxon>
        <taxon>Cucurbitales</taxon>
        <taxon>Cucurbitaceae</taxon>
        <taxon>Benincaseae</taxon>
        <taxon>Cucumis</taxon>
    </lineage>
</organism>
<comment type="caution">
    <text evidence="2">The sequence shown here is derived from an EMBL/GenBank/DDBJ whole genome shotgun (WGS) entry which is preliminary data.</text>
</comment>
<dbReference type="PROSITE" id="PS50994">
    <property type="entry name" value="INTEGRASE"/>
    <property type="match status" value="1"/>
</dbReference>
<dbReference type="EMBL" id="SSTE01017818">
    <property type="protein sequence ID" value="KAA0040157.1"/>
    <property type="molecule type" value="Genomic_DNA"/>
</dbReference>
<dbReference type="CDD" id="cd01647">
    <property type="entry name" value="RT_LTR"/>
    <property type="match status" value="1"/>
</dbReference>
<dbReference type="InterPro" id="IPR000477">
    <property type="entry name" value="RT_dom"/>
</dbReference>
<accession>A0A5A7TF34</accession>
<sequence length="501" mass="58178">MREFDPRIKLIPELYDTFKIAGISYSSHNSDLKDGLLMKMESLSIAVVAQEASFEGNTVYTCPPNFELNNWDIVDLPTFSRDFQDNLDDLIYTMESDKESDAEDATGISSELLRMVGEEDKILGPHQELVEVINLGSQEESKEEEVQKKIEAGFLTVSNYPEWVANIVPVPKKDEKVRMCVDYRDLNRSSPKDNLPLLHIDMLVDNAAGYSTFSFMNGFPGYNQIKMAEEDREKTTFITLWETFCYKVMSFCLKNAGATYQRAMVTLFHDMMHKEIEVLKRPSFYYAAIDYFTKLIKATSYCNVTRGVVLKFIKKELICRYGLPKGIIMDNAKNLNKKMMEELCEQFKINQRNLTPYRSKMNGTVEAANKNIKRTIEKMKITYRDWHEMLLLALHGYHTSVRTSTGATPFSLVYVMKVVLPLEVEIHSLRVLMEAKLDEAEWIRGRYKQLNFVEEKRLDALNHGQLYQRRLTRAYNKKVHPRSFREGDLALKRILPFQKDH</sequence>
<dbReference type="Pfam" id="PF00078">
    <property type="entry name" value="RVT_1"/>
    <property type="match status" value="1"/>
</dbReference>
<name>A0A5A7TF34_CUCMM</name>
<dbReference type="InterPro" id="IPR001584">
    <property type="entry name" value="Integrase_cat-core"/>
</dbReference>
<dbReference type="SUPFAM" id="SSF56672">
    <property type="entry name" value="DNA/RNA polymerases"/>
    <property type="match status" value="1"/>
</dbReference>